<name>A0A0A8YH25_ARUDO</name>
<proteinExistence type="predicted"/>
<reference evidence="1" key="1">
    <citation type="submission" date="2014-09" db="EMBL/GenBank/DDBJ databases">
        <authorList>
            <person name="Magalhaes I.L.F."/>
            <person name="Oliveira U."/>
            <person name="Santos F.R."/>
            <person name="Vidigal T.H.D.A."/>
            <person name="Brescovit A.D."/>
            <person name="Santos A.J."/>
        </authorList>
    </citation>
    <scope>NUCLEOTIDE SEQUENCE</scope>
    <source>
        <tissue evidence="1">Shoot tissue taken approximately 20 cm above the soil surface</tissue>
    </source>
</reference>
<dbReference type="EMBL" id="GBRH01272201">
    <property type="protein sequence ID" value="JAD25694.1"/>
    <property type="molecule type" value="Transcribed_RNA"/>
</dbReference>
<sequence>MKSKKLKAILVEVFKSHYAMSHQFYGVRQQNVVVSITKWQSYVSHDNVYEEMD</sequence>
<dbReference type="AlphaFoldDB" id="A0A0A8YH25"/>
<reference evidence="1" key="2">
    <citation type="journal article" date="2015" name="Data Brief">
        <title>Shoot transcriptome of the giant reed, Arundo donax.</title>
        <authorList>
            <person name="Barrero R.A."/>
            <person name="Guerrero F.D."/>
            <person name="Moolhuijzen P."/>
            <person name="Goolsby J.A."/>
            <person name="Tidwell J."/>
            <person name="Bellgard S.E."/>
            <person name="Bellgard M.I."/>
        </authorList>
    </citation>
    <scope>NUCLEOTIDE SEQUENCE</scope>
    <source>
        <tissue evidence="1">Shoot tissue taken approximately 20 cm above the soil surface</tissue>
    </source>
</reference>
<evidence type="ECO:0000313" key="1">
    <source>
        <dbReference type="EMBL" id="JAD25694.1"/>
    </source>
</evidence>
<accession>A0A0A8YH25</accession>
<organism evidence="1">
    <name type="scientific">Arundo donax</name>
    <name type="common">Giant reed</name>
    <name type="synonym">Donax arundinaceus</name>
    <dbReference type="NCBI Taxonomy" id="35708"/>
    <lineage>
        <taxon>Eukaryota</taxon>
        <taxon>Viridiplantae</taxon>
        <taxon>Streptophyta</taxon>
        <taxon>Embryophyta</taxon>
        <taxon>Tracheophyta</taxon>
        <taxon>Spermatophyta</taxon>
        <taxon>Magnoliopsida</taxon>
        <taxon>Liliopsida</taxon>
        <taxon>Poales</taxon>
        <taxon>Poaceae</taxon>
        <taxon>PACMAD clade</taxon>
        <taxon>Arundinoideae</taxon>
        <taxon>Arundineae</taxon>
        <taxon>Arundo</taxon>
    </lineage>
</organism>
<protein>
    <submittedName>
        <fullName evidence="1">Uncharacterized protein</fullName>
    </submittedName>
</protein>